<dbReference type="HOGENOM" id="CLU_3312598_0_0_5"/>
<evidence type="ECO:0000313" key="1">
    <source>
        <dbReference type="EMBL" id="ACL56314.1"/>
    </source>
</evidence>
<dbReference type="STRING" id="460265.Mnod_1314"/>
<organism evidence="1 2">
    <name type="scientific">Methylobacterium nodulans (strain LMG 21967 / CNCM I-2342 / ORS 2060)</name>
    <dbReference type="NCBI Taxonomy" id="460265"/>
    <lineage>
        <taxon>Bacteria</taxon>
        <taxon>Pseudomonadati</taxon>
        <taxon>Pseudomonadota</taxon>
        <taxon>Alphaproteobacteria</taxon>
        <taxon>Hyphomicrobiales</taxon>
        <taxon>Methylobacteriaceae</taxon>
        <taxon>Methylobacterium</taxon>
    </lineage>
</organism>
<dbReference type="AlphaFoldDB" id="B8ILX0"/>
<keyword evidence="2" id="KW-1185">Reference proteome</keyword>
<dbReference type="EMBL" id="CP001349">
    <property type="protein sequence ID" value="ACL56314.1"/>
    <property type="molecule type" value="Genomic_DNA"/>
</dbReference>
<reference evidence="1 2" key="1">
    <citation type="submission" date="2009-01" db="EMBL/GenBank/DDBJ databases">
        <title>Complete sequence of chromosome of Methylobacterium nodulans ORS 2060.</title>
        <authorList>
            <consortium name="US DOE Joint Genome Institute"/>
            <person name="Lucas S."/>
            <person name="Copeland A."/>
            <person name="Lapidus A."/>
            <person name="Glavina del Rio T."/>
            <person name="Dalin E."/>
            <person name="Tice H."/>
            <person name="Bruce D."/>
            <person name="Goodwin L."/>
            <person name="Pitluck S."/>
            <person name="Sims D."/>
            <person name="Brettin T."/>
            <person name="Detter J.C."/>
            <person name="Han C."/>
            <person name="Larimer F."/>
            <person name="Land M."/>
            <person name="Hauser L."/>
            <person name="Kyrpides N."/>
            <person name="Ivanova N."/>
            <person name="Marx C.J."/>
            <person name="Richardson P."/>
        </authorList>
    </citation>
    <scope>NUCLEOTIDE SEQUENCE [LARGE SCALE GENOMIC DNA]</scope>
    <source>
        <strain evidence="2">LMG 21967 / CNCM I-2342 / ORS 2060</strain>
    </source>
</reference>
<accession>B8ILX0</accession>
<gene>
    <name evidence="1" type="ordered locus">Mnod_1314</name>
</gene>
<protein>
    <submittedName>
        <fullName evidence="1">Uncharacterized protein</fullName>
    </submittedName>
</protein>
<dbReference type="eggNOG" id="ENOG50311YH">
    <property type="taxonomic scope" value="Bacteria"/>
</dbReference>
<evidence type="ECO:0000313" key="2">
    <source>
        <dbReference type="Proteomes" id="UP000008207"/>
    </source>
</evidence>
<dbReference type="Proteomes" id="UP000008207">
    <property type="component" value="Chromosome"/>
</dbReference>
<sequence length="39" mass="3718">MFLAAITLAFGAAGALVLGLRAAVSSEAPGEGPHAPGLL</sequence>
<dbReference type="KEGG" id="mno:Mnod_1314"/>
<name>B8ILX0_METNO</name>
<proteinExistence type="predicted"/>